<dbReference type="InterPro" id="IPR009725">
    <property type="entry name" value="3_dmu_93_MTrfase"/>
</dbReference>
<proteinExistence type="predicted"/>
<evidence type="ECO:0000313" key="3">
    <source>
        <dbReference type="Proteomes" id="UP000033664"/>
    </source>
</evidence>
<dbReference type="PANTHER" id="PTHR33990:SF4">
    <property type="entry name" value="PHNB-LIKE DOMAIN-CONTAINING PROTEIN"/>
    <property type="match status" value="1"/>
</dbReference>
<dbReference type="Pfam" id="PF06983">
    <property type="entry name" value="3-dmu-9_3-mt"/>
    <property type="match status" value="1"/>
</dbReference>
<dbReference type="PATRIC" id="fig|151081.8.peg.957"/>
<dbReference type="RefSeq" id="WP_045978702.1">
    <property type="nucleotide sequence ID" value="NZ_CP023396.1"/>
</dbReference>
<dbReference type="Proteomes" id="UP000033664">
    <property type="component" value="Unassembled WGS sequence"/>
</dbReference>
<dbReference type="InterPro" id="IPR028973">
    <property type="entry name" value="PhnB-like"/>
</dbReference>
<comment type="caution">
    <text evidence="2">The sequence shown here is derived from an EMBL/GenBank/DDBJ whole genome shotgun (WGS) entry which is preliminary data.</text>
</comment>
<dbReference type="GO" id="GO:0032259">
    <property type="term" value="P:methylation"/>
    <property type="evidence" value="ECO:0007669"/>
    <property type="project" value="UniProtKB-KW"/>
</dbReference>
<keyword evidence="2" id="KW-0808">Transferase</keyword>
<protein>
    <submittedName>
        <fullName evidence="2">3-demethylubiquinone-9 3-methyltransferase</fullName>
    </submittedName>
</protein>
<dbReference type="EMBL" id="JXXZ01000003">
    <property type="protein sequence ID" value="KJZ01355.1"/>
    <property type="molecule type" value="Genomic_DNA"/>
</dbReference>
<dbReference type="eggNOG" id="COG3865">
    <property type="taxonomic scope" value="Bacteria"/>
</dbReference>
<sequence>MKSILTSLMFVGDQAGKCEEAIKFYTSLFCDAEIIDIQYYTADEHEPEGSVKRAKFHINGREFMALDSHLNHSFSFTPSISLYIECQSLSEIESIFRTLAEGGTELMPLDNYAFSHRFGWLNDRYGVSWQLNLSH</sequence>
<keyword evidence="2" id="KW-0489">Methyltransferase</keyword>
<dbReference type="Gene3D" id="3.30.720.100">
    <property type="match status" value="1"/>
</dbReference>
<feature type="domain" description="PhnB-like" evidence="1">
    <location>
        <begin position="3"/>
        <end position="131"/>
    </location>
</feature>
<dbReference type="GeneID" id="58227545"/>
<dbReference type="AlphaFoldDB" id="A0A0F4PUA3"/>
<accession>A0A0F4PUA3</accession>
<dbReference type="InterPro" id="IPR029068">
    <property type="entry name" value="Glyas_Bleomycin-R_OHBP_Dase"/>
</dbReference>
<dbReference type="GO" id="GO:0008168">
    <property type="term" value="F:methyltransferase activity"/>
    <property type="evidence" value="ECO:0007669"/>
    <property type="project" value="UniProtKB-KW"/>
</dbReference>
<evidence type="ECO:0000259" key="1">
    <source>
        <dbReference type="Pfam" id="PF06983"/>
    </source>
</evidence>
<dbReference type="SUPFAM" id="SSF54593">
    <property type="entry name" value="Glyoxalase/Bleomycin resistance protein/Dihydroxybiphenyl dioxygenase"/>
    <property type="match status" value="1"/>
</dbReference>
<dbReference type="Gene3D" id="3.30.720.110">
    <property type="match status" value="1"/>
</dbReference>
<dbReference type="OrthoDB" id="9795306at2"/>
<dbReference type="CDD" id="cd06588">
    <property type="entry name" value="PhnB_like"/>
    <property type="match status" value="1"/>
</dbReference>
<evidence type="ECO:0000313" key="2">
    <source>
        <dbReference type="EMBL" id="KJZ01355.1"/>
    </source>
</evidence>
<gene>
    <name evidence="2" type="ORF">TW72_03480</name>
</gene>
<organism evidence="2 3">
    <name type="scientific">Pseudoalteromonas ruthenica</name>
    <dbReference type="NCBI Taxonomy" id="151081"/>
    <lineage>
        <taxon>Bacteria</taxon>
        <taxon>Pseudomonadati</taxon>
        <taxon>Pseudomonadota</taxon>
        <taxon>Gammaproteobacteria</taxon>
        <taxon>Alteromonadales</taxon>
        <taxon>Pseudoalteromonadaceae</taxon>
        <taxon>Pseudoalteromonas</taxon>
    </lineage>
</organism>
<reference evidence="2 3" key="1">
    <citation type="journal article" date="2015" name="BMC Genomics">
        <title>Genome mining reveals unlocked bioactive potential of marine Gram-negative bacteria.</title>
        <authorList>
            <person name="Machado H."/>
            <person name="Sonnenschein E.C."/>
            <person name="Melchiorsen J."/>
            <person name="Gram L."/>
        </authorList>
    </citation>
    <scope>NUCLEOTIDE SEQUENCE [LARGE SCALE GENOMIC DNA]</scope>
    <source>
        <strain evidence="2 3">S3137</strain>
    </source>
</reference>
<keyword evidence="3" id="KW-1185">Reference proteome</keyword>
<dbReference type="PIRSF" id="PIRSF021700">
    <property type="entry name" value="3_dmu_93_MTrfase"/>
    <property type="match status" value="1"/>
</dbReference>
<keyword evidence="2" id="KW-0830">Ubiquinone</keyword>
<name>A0A0F4PUA3_9GAMM</name>
<dbReference type="PANTHER" id="PTHR33990">
    <property type="entry name" value="PROTEIN YJDN-RELATED"/>
    <property type="match status" value="1"/>
</dbReference>